<evidence type="ECO:0000313" key="1">
    <source>
        <dbReference type="EMBL" id="MDR6753470.1"/>
    </source>
</evidence>
<proteinExistence type="predicted"/>
<keyword evidence="2" id="KW-1185">Reference proteome</keyword>
<dbReference type="Proteomes" id="UP001252370">
    <property type="component" value="Unassembled WGS sequence"/>
</dbReference>
<name>A0ACC6KLR6_9DEIO</name>
<protein>
    <submittedName>
        <fullName evidence="1">Uncharacterized protein</fullName>
    </submittedName>
</protein>
<gene>
    <name evidence="1" type="ORF">J2Y01_003993</name>
</gene>
<comment type="caution">
    <text evidence="1">The sequence shown here is derived from an EMBL/GenBank/DDBJ whole genome shotgun (WGS) entry which is preliminary data.</text>
</comment>
<reference evidence="1" key="1">
    <citation type="submission" date="2023-07" db="EMBL/GenBank/DDBJ databases">
        <title>Sorghum-associated microbial communities from plants grown in Nebraska, USA.</title>
        <authorList>
            <person name="Schachtman D."/>
        </authorList>
    </citation>
    <scope>NUCLEOTIDE SEQUENCE</scope>
    <source>
        <strain evidence="1">BE73</strain>
    </source>
</reference>
<sequence length="55" mass="6030">MTTFLPADPATAPARRASLRRLFASMTERLEREQAAQSLTVFAPEGVQQTRPKAG</sequence>
<dbReference type="EMBL" id="JAVDTP010000014">
    <property type="protein sequence ID" value="MDR6753470.1"/>
    <property type="molecule type" value="Genomic_DNA"/>
</dbReference>
<evidence type="ECO:0000313" key="2">
    <source>
        <dbReference type="Proteomes" id="UP001252370"/>
    </source>
</evidence>
<accession>A0ACC6KLR6</accession>
<organism evidence="1 2">
    <name type="scientific">Deinococcus soli</name>
    <name type="common">ex Cha et al. 2016</name>
    <dbReference type="NCBI Taxonomy" id="1309411"/>
    <lineage>
        <taxon>Bacteria</taxon>
        <taxon>Thermotogati</taxon>
        <taxon>Deinococcota</taxon>
        <taxon>Deinococci</taxon>
        <taxon>Deinococcales</taxon>
        <taxon>Deinococcaceae</taxon>
        <taxon>Deinococcus</taxon>
    </lineage>
</organism>